<evidence type="ECO:0000313" key="3">
    <source>
        <dbReference type="Proteomes" id="UP000269692"/>
    </source>
</evidence>
<feature type="transmembrane region" description="Helical" evidence="1">
    <location>
        <begin position="70"/>
        <end position="90"/>
    </location>
</feature>
<dbReference type="RefSeq" id="WP_121621487.1">
    <property type="nucleotide sequence ID" value="NZ_JACIIW010000004.1"/>
</dbReference>
<feature type="transmembrane region" description="Helical" evidence="1">
    <location>
        <begin position="294"/>
        <end position="312"/>
    </location>
</feature>
<dbReference type="AlphaFoldDB" id="A0A3L7AQE1"/>
<keyword evidence="1" id="KW-1133">Transmembrane helix</keyword>
<dbReference type="InterPro" id="IPR036259">
    <property type="entry name" value="MFS_trans_sf"/>
</dbReference>
<dbReference type="Gene3D" id="1.20.1250.20">
    <property type="entry name" value="MFS general substrate transporter like domains"/>
    <property type="match status" value="1"/>
</dbReference>
<gene>
    <name evidence="2" type="ORF">D9R14_01345</name>
</gene>
<dbReference type="PANTHER" id="PTHR23534:SF1">
    <property type="entry name" value="MAJOR FACILITATOR SUPERFAMILY PROTEIN"/>
    <property type="match status" value="1"/>
</dbReference>
<name>A0A3L7AQE1_9HYPH</name>
<dbReference type="Proteomes" id="UP000269692">
    <property type="component" value="Unassembled WGS sequence"/>
</dbReference>
<keyword evidence="3" id="KW-1185">Reference proteome</keyword>
<sequence length="374" mass="36764">MRPAVGVAAPRAGMLVCVCDPQLDVPANDNARGPAGIVPLALGFAFAVLAQTVASAALPLAGAQLAPREGLATLPFAAMLLGAALASFPASFLRDAFGRRTGFALGASLGIAGGVLLAAALVQRQFAWACLGALWLGMAQGFSFFYRHEAAAASGRPAAATAGVLAGGLLAALAGPTLAAFAEDLVAPYFLVGAAGLAALAHTASLGVAVRLAPDPLPVFRAKECAPLSAIAVPTALGALAWFGMNAVMSGAPLGLVGCGIGEAAVFGFVALHVAAMYAPAVPLALLGDRVPPYALAVLGVALVALAVPLDLMRTPEAITAALVMVGAGWSVATVGATSAIYRAGPPGRLALALHDGGLFLAAILGAIAGGLMA</sequence>
<dbReference type="OrthoDB" id="8017789at2"/>
<keyword evidence="1" id="KW-0812">Transmembrane</keyword>
<comment type="caution">
    <text evidence="2">The sequence shown here is derived from an EMBL/GenBank/DDBJ whole genome shotgun (WGS) entry which is preliminary data.</text>
</comment>
<feature type="transmembrane region" description="Helical" evidence="1">
    <location>
        <begin position="37"/>
        <end position="58"/>
    </location>
</feature>
<feature type="transmembrane region" description="Helical" evidence="1">
    <location>
        <begin position="225"/>
        <end position="245"/>
    </location>
</feature>
<accession>A0A3L7AQE1</accession>
<dbReference type="EMBL" id="RCTF01000001">
    <property type="protein sequence ID" value="RLP81672.1"/>
    <property type="molecule type" value="Genomic_DNA"/>
</dbReference>
<protein>
    <recommendedName>
        <fullName evidence="4">MFS transporter</fullName>
    </recommendedName>
</protein>
<dbReference type="SUPFAM" id="SSF103473">
    <property type="entry name" value="MFS general substrate transporter"/>
    <property type="match status" value="1"/>
</dbReference>
<feature type="transmembrane region" description="Helical" evidence="1">
    <location>
        <begin position="126"/>
        <end position="146"/>
    </location>
</feature>
<feature type="transmembrane region" description="Helical" evidence="1">
    <location>
        <begin position="188"/>
        <end position="213"/>
    </location>
</feature>
<organism evidence="2 3">
    <name type="scientific">Xanthobacter tagetidis</name>
    <dbReference type="NCBI Taxonomy" id="60216"/>
    <lineage>
        <taxon>Bacteria</taxon>
        <taxon>Pseudomonadati</taxon>
        <taxon>Pseudomonadota</taxon>
        <taxon>Alphaproteobacteria</taxon>
        <taxon>Hyphomicrobiales</taxon>
        <taxon>Xanthobacteraceae</taxon>
        <taxon>Xanthobacter</taxon>
    </lineage>
</organism>
<evidence type="ECO:0000256" key="1">
    <source>
        <dbReference type="SAM" id="Phobius"/>
    </source>
</evidence>
<feature type="transmembrane region" description="Helical" evidence="1">
    <location>
        <begin position="158"/>
        <end position="182"/>
    </location>
</feature>
<feature type="transmembrane region" description="Helical" evidence="1">
    <location>
        <begin position="318"/>
        <end position="342"/>
    </location>
</feature>
<feature type="transmembrane region" description="Helical" evidence="1">
    <location>
        <begin position="102"/>
        <end position="120"/>
    </location>
</feature>
<keyword evidence="1" id="KW-0472">Membrane</keyword>
<feature type="transmembrane region" description="Helical" evidence="1">
    <location>
        <begin position="265"/>
        <end position="287"/>
    </location>
</feature>
<evidence type="ECO:0000313" key="2">
    <source>
        <dbReference type="EMBL" id="RLP81672.1"/>
    </source>
</evidence>
<reference evidence="2 3" key="1">
    <citation type="submission" date="2018-10" db="EMBL/GenBank/DDBJ databases">
        <title>Xanthobacter tagetidis genome sequencing and assembly.</title>
        <authorList>
            <person name="Maclea K.S."/>
            <person name="Goen A.E."/>
            <person name="Fatima S.A."/>
        </authorList>
    </citation>
    <scope>NUCLEOTIDE SEQUENCE [LARGE SCALE GENOMIC DNA]</scope>
    <source>
        <strain evidence="2 3">ATCC 700314</strain>
    </source>
</reference>
<evidence type="ECO:0008006" key="4">
    <source>
        <dbReference type="Google" id="ProtNLM"/>
    </source>
</evidence>
<dbReference type="PANTHER" id="PTHR23534">
    <property type="entry name" value="MFS PERMEASE"/>
    <property type="match status" value="1"/>
</dbReference>
<feature type="transmembrane region" description="Helical" evidence="1">
    <location>
        <begin position="354"/>
        <end position="373"/>
    </location>
</feature>
<proteinExistence type="predicted"/>